<gene>
    <name evidence="2" type="ORF">GIL414_LOCUS29687</name>
    <name evidence="3" type="ORF">OVN521_LOCUS46589</name>
</gene>
<feature type="non-terminal residue" evidence="3">
    <location>
        <position position="1"/>
    </location>
</feature>
<dbReference type="Proteomes" id="UP000663866">
    <property type="component" value="Unassembled WGS sequence"/>
</dbReference>
<proteinExistence type="predicted"/>
<feature type="compositionally biased region" description="Low complexity" evidence="1">
    <location>
        <begin position="78"/>
        <end position="96"/>
    </location>
</feature>
<dbReference type="AlphaFoldDB" id="A0A821F5M0"/>
<accession>A0A821F5M0</accession>
<evidence type="ECO:0000313" key="2">
    <source>
        <dbReference type="EMBL" id="CAF4390090.1"/>
    </source>
</evidence>
<name>A0A821F5M0_9BILA</name>
<evidence type="ECO:0000256" key="1">
    <source>
        <dbReference type="SAM" id="MobiDB-lite"/>
    </source>
</evidence>
<protein>
    <submittedName>
        <fullName evidence="3">Uncharacterized protein</fullName>
    </submittedName>
</protein>
<organism evidence="3 4">
    <name type="scientific">Rotaria magnacalcarata</name>
    <dbReference type="NCBI Taxonomy" id="392030"/>
    <lineage>
        <taxon>Eukaryota</taxon>
        <taxon>Metazoa</taxon>
        <taxon>Spiralia</taxon>
        <taxon>Gnathifera</taxon>
        <taxon>Rotifera</taxon>
        <taxon>Eurotatoria</taxon>
        <taxon>Bdelloidea</taxon>
        <taxon>Philodinida</taxon>
        <taxon>Philodinidae</taxon>
        <taxon>Rotaria</taxon>
    </lineage>
</organism>
<evidence type="ECO:0000313" key="4">
    <source>
        <dbReference type="Proteomes" id="UP000663866"/>
    </source>
</evidence>
<feature type="region of interest" description="Disordered" evidence="1">
    <location>
        <begin position="1"/>
        <end position="96"/>
    </location>
</feature>
<comment type="caution">
    <text evidence="3">The sequence shown here is derived from an EMBL/GenBank/DDBJ whole genome shotgun (WGS) entry which is preliminary data.</text>
</comment>
<keyword evidence="4" id="KW-1185">Reference proteome</keyword>
<feature type="compositionally biased region" description="Polar residues" evidence="1">
    <location>
        <begin position="61"/>
        <end position="77"/>
    </location>
</feature>
<dbReference type="EMBL" id="CAJOBG010084386">
    <property type="protein sequence ID" value="CAF4643194.1"/>
    <property type="molecule type" value="Genomic_DNA"/>
</dbReference>
<feature type="non-terminal residue" evidence="3">
    <location>
        <position position="96"/>
    </location>
</feature>
<dbReference type="EMBL" id="CAJOBJ010054600">
    <property type="protein sequence ID" value="CAF4390090.1"/>
    <property type="molecule type" value="Genomic_DNA"/>
</dbReference>
<feature type="compositionally biased region" description="Acidic residues" evidence="1">
    <location>
        <begin position="19"/>
        <end position="41"/>
    </location>
</feature>
<reference evidence="3" key="1">
    <citation type="submission" date="2021-02" db="EMBL/GenBank/DDBJ databases">
        <authorList>
            <person name="Nowell W R."/>
        </authorList>
    </citation>
    <scope>NUCLEOTIDE SEQUENCE</scope>
</reference>
<sequence length="96" mass="10769">SKETLKERASRYAASAGSEEIELLPDDQENDENQVSSDDESSPSSMHRITKEIKKMVMASEQLQSPIELNSPNFDNQTTTTSTYDYSRTNSSLKSM</sequence>
<feature type="compositionally biased region" description="Basic and acidic residues" evidence="1">
    <location>
        <begin position="1"/>
        <end position="10"/>
    </location>
</feature>
<dbReference type="Proteomes" id="UP000681720">
    <property type="component" value="Unassembled WGS sequence"/>
</dbReference>
<evidence type="ECO:0000313" key="3">
    <source>
        <dbReference type="EMBL" id="CAF4643194.1"/>
    </source>
</evidence>